<dbReference type="Gene3D" id="3.40.50.300">
    <property type="entry name" value="P-loop containing nucleotide triphosphate hydrolases"/>
    <property type="match status" value="1"/>
</dbReference>
<dbReference type="EMBL" id="CAJNRG010001246">
    <property type="protein sequence ID" value="CAF2030067.1"/>
    <property type="molecule type" value="Genomic_DNA"/>
</dbReference>
<dbReference type="Proteomes" id="UP000663887">
    <property type="component" value="Unassembled WGS sequence"/>
</dbReference>
<dbReference type="InterPro" id="IPR027417">
    <property type="entry name" value="P-loop_NTPase"/>
</dbReference>
<dbReference type="AlphaFoldDB" id="A0A816NAX4"/>
<protein>
    <recommendedName>
        <fullName evidence="4">G domain-containing protein</fullName>
    </recommendedName>
</protein>
<name>A0A816NAX4_9BILA</name>
<evidence type="ECO:0000256" key="1">
    <source>
        <dbReference type="SAM" id="MobiDB-lite"/>
    </source>
</evidence>
<feature type="compositionally biased region" description="Basic and acidic residues" evidence="1">
    <location>
        <begin position="289"/>
        <end position="303"/>
    </location>
</feature>
<comment type="caution">
    <text evidence="2">The sequence shown here is derived from an EMBL/GenBank/DDBJ whole genome shotgun (WGS) entry which is preliminary data.</text>
</comment>
<evidence type="ECO:0000313" key="3">
    <source>
        <dbReference type="Proteomes" id="UP000663887"/>
    </source>
</evidence>
<organism evidence="2 3">
    <name type="scientific">Rotaria magnacalcarata</name>
    <dbReference type="NCBI Taxonomy" id="392030"/>
    <lineage>
        <taxon>Eukaryota</taxon>
        <taxon>Metazoa</taxon>
        <taxon>Spiralia</taxon>
        <taxon>Gnathifera</taxon>
        <taxon>Rotifera</taxon>
        <taxon>Eurotatoria</taxon>
        <taxon>Bdelloidea</taxon>
        <taxon>Philodinida</taxon>
        <taxon>Philodinidae</taxon>
        <taxon>Rotaria</taxon>
    </lineage>
</organism>
<sequence>MSMIALKTSGNTLNMIFDDLLRLRADNGTHIMPNEETEQSIILLGGSKVGKTTILGVLKDSLYCRSRSQYYILTTSPTYEKIGGLCVIDTPDIFDRQNRLSECRITKKGLIIKKQEIPFSNGVLPLFALVFSLENGINSSDITALLHFKKKILCVSRKMMLILTHAEEKTESQRHMLLHESFDESRLANAKMRSFFERGVLFMGCIRYESMERCNRQALLSEHCEVLQMRAQLIERCQDNESTKVVLYSEMRYSFRKFHYLCCCFALVCIHSKKNRYSTKLIKDLPPGTREDPLEVPEKHECSTEPFRNL</sequence>
<evidence type="ECO:0000313" key="2">
    <source>
        <dbReference type="EMBL" id="CAF2030067.1"/>
    </source>
</evidence>
<accession>A0A816NAX4</accession>
<gene>
    <name evidence="2" type="ORF">XDN619_LOCUS4949</name>
</gene>
<evidence type="ECO:0008006" key="4">
    <source>
        <dbReference type="Google" id="ProtNLM"/>
    </source>
</evidence>
<reference evidence="2" key="1">
    <citation type="submission" date="2021-02" db="EMBL/GenBank/DDBJ databases">
        <authorList>
            <person name="Nowell W R."/>
        </authorList>
    </citation>
    <scope>NUCLEOTIDE SEQUENCE</scope>
</reference>
<feature type="region of interest" description="Disordered" evidence="1">
    <location>
        <begin position="288"/>
        <end position="310"/>
    </location>
</feature>
<dbReference type="SUPFAM" id="SSF52540">
    <property type="entry name" value="P-loop containing nucleoside triphosphate hydrolases"/>
    <property type="match status" value="1"/>
</dbReference>
<proteinExistence type="predicted"/>